<accession>A0A9D1TZ52</accession>
<dbReference type="InterPro" id="IPR011467">
    <property type="entry name" value="DUF1573"/>
</dbReference>
<keyword evidence="6" id="KW-0732">Signal</keyword>
<name>A0A9D1TZ52_9BACT</name>
<feature type="signal peptide" evidence="6">
    <location>
        <begin position="1"/>
        <end position="21"/>
    </location>
</feature>
<evidence type="ECO:0000313" key="8">
    <source>
        <dbReference type="EMBL" id="HIW11405.1"/>
    </source>
</evidence>
<evidence type="ECO:0000256" key="2">
    <source>
        <dbReference type="ARBA" id="ARBA00004496"/>
    </source>
</evidence>
<proteinExistence type="predicted"/>
<dbReference type="PANTHER" id="PTHR37833">
    <property type="entry name" value="LIPOPROTEIN-RELATED"/>
    <property type="match status" value="1"/>
</dbReference>
<protein>
    <submittedName>
        <fullName evidence="8">DUF1573 domain-containing protein</fullName>
    </submittedName>
</protein>
<evidence type="ECO:0000256" key="5">
    <source>
        <dbReference type="ARBA" id="ARBA00023273"/>
    </source>
</evidence>
<dbReference type="InterPro" id="IPR013783">
    <property type="entry name" value="Ig-like_fold"/>
</dbReference>
<comment type="subcellular location">
    <subcellularLocation>
        <location evidence="1">Cell projection</location>
        <location evidence="1">Cilium</location>
    </subcellularLocation>
    <subcellularLocation>
        <location evidence="2">Cytoplasm</location>
    </subcellularLocation>
</comment>
<evidence type="ECO:0000256" key="3">
    <source>
        <dbReference type="ARBA" id="ARBA00022490"/>
    </source>
</evidence>
<evidence type="ECO:0000256" key="6">
    <source>
        <dbReference type="SAM" id="SignalP"/>
    </source>
</evidence>
<keyword evidence="4" id="KW-0969">Cilium</keyword>
<dbReference type="Pfam" id="PF22544">
    <property type="entry name" value="HYDIN_VesB_CFA65-like_Ig"/>
    <property type="match status" value="1"/>
</dbReference>
<dbReference type="NCBIfam" id="NF012200">
    <property type="entry name" value="choice_anch_D"/>
    <property type="match status" value="1"/>
</dbReference>
<organism evidence="8 9">
    <name type="scientific">Candidatus Rikenella faecigallinarum</name>
    <dbReference type="NCBI Taxonomy" id="2838745"/>
    <lineage>
        <taxon>Bacteria</taxon>
        <taxon>Pseudomonadati</taxon>
        <taxon>Bacteroidota</taxon>
        <taxon>Bacteroidia</taxon>
        <taxon>Bacteroidales</taxon>
        <taxon>Rikenellaceae</taxon>
        <taxon>Rikenella</taxon>
    </lineage>
</organism>
<dbReference type="EMBL" id="DXHL01000036">
    <property type="protein sequence ID" value="HIW11405.1"/>
    <property type="molecule type" value="Genomic_DNA"/>
</dbReference>
<dbReference type="Proteomes" id="UP000823926">
    <property type="component" value="Unassembled WGS sequence"/>
</dbReference>
<dbReference type="Pfam" id="PF07610">
    <property type="entry name" value="DUF1573"/>
    <property type="match status" value="2"/>
</dbReference>
<dbReference type="AlphaFoldDB" id="A0A9D1TZ52"/>
<comment type="caution">
    <text evidence="8">The sequence shown here is derived from an EMBL/GenBank/DDBJ whole genome shotgun (WGS) entry which is preliminary data.</text>
</comment>
<evidence type="ECO:0000256" key="1">
    <source>
        <dbReference type="ARBA" id="ARBA00004138"/>
    </source>
</evidence>
<dbReference type="PANTHER" id="PTHR37833:SF1">
    <property type="entry name" value="SIGNAL PEPTIDE PROTEIN"/>
    <property type="match status" value="1"/>
</dbReference>
<evidence type="ECO:0000313" key="9">
    <source>
        <dbReference type="Proteomes" id="UP000823926"/>
    </source>
</evidence>
<dbReference type="GO" id="GO:0005737">
    <property type="term" value="C:cytoplasm"/>
    <property type="evidence" value="ECO:0007669"/>
    <property type="project" value="UniProtKB-SubCell"/>
</dbReference>
<evidence type="ECO:0000256" key="4">
    <source>
        <dbReference type="ARBA" id="ARBA00023069"/>
    </source>
</evidence>
<gene>
    <name evidence="8" type="ORF">H9888_07925</name>
</gene>
<dbReference type="Gene3D" id="2.60.40.10">
    <property type="entry name" value="Immunoglobulins"/>
    <property type="match status" value="3"/>
</dbReference>
<keyword evidence="3" id="KW-0963">Cytoplasm</keyword>
<dbReference type="InterPro" id="IPR053879">
    <property type="entry name" value="HYDIN_VesB_CFA65-like_Ig"/>
</dbReference>
<sequence length="364" mass="39936">MRKILSILLCLIAAWSGTVSAQSLKTAKLVFDTYTHDFGKIKEVDGEVSHTFRYTNEGTLPLVIQSVGVSCGCTYPQFSKEPLLPGKSAEMKITFDPTNRPGAFEKVISIASNDPQGNVRLTITGVVEGRPRTIQDDYPYYVADGLRLADRSMVIGTLPRGRVNKRTLGIANSGKSSVKVGITGCTLPEWFTVRPLKSTLAPGERSEILLTFDASKADLWGKYRGRFQLTVNGEVQPDPVELTVTFVEDFSAWSRTALRIAPRGEYSSFFYHFSDQPQGKTLTREFQITNSGQTPLIIRHIGPTSSRIKATADKLVIETGDTATLTVTLDTKGVTGRLSEGITVVTNDPERPARDIRVLANMGQ</sequence>
<reference evidence="8" key="2">
    <citation type="submission" date="2021-04" db="EMBL/GenBank/DDBJ databases">
        <authorList>
            <person name="Gilroy R."/>
        </authorList>
    </citation>
    <scope>NUCLEOTIDE SEQUENCE</scope>
    <source>
        <strain evidence="8">ChiBcec15-1070</strain>
    </source>
</reference>
<keyword evidence="5" id="KW-0966">Cell projection</keyword>
<reference evidence="8" key="1">
    <citation type="journal article" date="2021" name="PeerJ">
        <title>Extensive microbial diversity within the chicken gut microbiome revealed by metagenomics and culture.</title>
        <authorList>
            <person name="Gilroy R."/>
            <person name="Ravi A."/>
            <person name="Getino M."/>
            <person name="Pursley I."/>
            <person name="Horton D.L."/>
            <person name="Alikhan N.F."/>
            <person name="Baker D."/>
            <person name="Gharbi K."/>
            <person name="Hall N."/>
            <person name="Watson M."/>
            <person name="Adriaenssens E.M."/>
            <person name="Foster-Nyarko E."/>
            <person name="Jarju S."/>
            <person name="Secka A."/>
            <person name="Antonio M."/>
            <person name="Oren A."/>
            <person name="Chaudhuri R.R."/>
            <person name="La Ragione R."/>
            <person name="Hildebrand F."/>
            <person name="Pallen M.J."/>
        </authorList>
    </citation>
    <scope>NUCLEOTIDE SEQUENCE</scope>
    <source>
        <strain evidence="8">ChiBcec15-1070</strain>
    </source>
</reference>
<feature type="chain" id="PRO_5038491416" evidence="6">
    <location>
        <begin position="22"/>
        <end position="364"/>
    </location>
</feature>
<feature type="domain" description="HYDIN/VesB/CFA65-like Ig-like" evidence="7">
    <location>
        <begin position="149"/>
        <end position="244"/>
    </location>
</feature>
<evidence type="ECO:0000259" key="7">
    <source>
        <dbReference type="Pfam" id="PF22544"/>
    </source>
</evidence>